<reference evidence="1 2" key="1">
    <citation type="journal article" date="2016" name="Nat. Commun.">
        <title>Thousands of microbial genomes shed light on interconnected biogeochemical processes in an aquifer system.</title>
        <authorList>
            <person name="Anantharaman K."/>
            <person name="Brown C.T."/>
            <person name="Hug L.A."/>
            <person name="Sharon I."/>
            <person name="Castelle C.J."/>
            <person name="Probst A.J."/>
            <person name="Thomas B.C."/>
            <person name="Singh A."/>
            <person name="Wilkins M.J."/>
            <person name="Karaoz U."/>
            <person name="Brodie E.L."/>
            <person name="Williams K.H."/>
            <person name="Hubbard S.S."/>
            <person name="Banfield J.F."/>
        </authorList>
    </citation>
    <scope>NUCLEOTIDE SEQUENCE [LARGE SCALE GENOMIC DNA]</scope>
</reference>
<comment type="caution">
    <text evidence="1">The sequence shown here is derived from an EMBL/GenBank/DDBJ whole genome shotgun (WGS) entry which is preliminary data.</text>
</comment>
<sequence>MLSYQAVIAKEGDLMGNFLVSVIFGLFDENGVLSGYATGVGQIPVENVTIPTELHGPLAGLTISSGFNAQLGELLKTLKEKCKENIKETTPYLNPIPISHSIVRID</sequence>
<protein>
    <submittedName>
        <fullName evidence="1">Uncharacterized protein</fullName>
    </submittedName>
</protein>
<gene>
    <name evidence="1" type="ORF">A3D46_00985</name>
</gene>
<accession>A0A1G2E836</accession>
<proteinExistence type="predicted"/>
<evidence type="ECO:0000313" key="2">
    <source>
        <dbReference type="Proteomes" id="UP000178703"/>
    </source>
</evidence>
<name>A0A1G2E836_9BACT</name>
<dbReference type="AlphaFoldDB" id="A0A1G2E836"/>
<dbReference type="Proteomes" id="UP000178703">
    <property type="component" value="Unassembled WGS sequence"/>
</dbReference>
<dbReference type="EMBL" id="MHMD01000023">
    <property type="protein sequence ID" value="OGZ21441.1"/>
    <property type="molecule type" value="Genomic_DNA"/>
</dbReference>
<evidence type="ECO:0000313" key="1">
    <source>
        <dbReference type="EMBL" id="OGZ21441.1"/>
    </source>
</evidence>
<organism evidence="1 2">
    <name type="scientific">Candidatus Nealsonbacteria bacterium RIFCSPHIGHO2_02_FULL_43_13</name>
    <dbReference type="NCBI Taxonomy" id="1801668"/>
    <lineage>
        <taxon>Bacteria</taxon>
        <taxon>Candidatus Nealsoniibacteriota</taxon>
    </lineage>
</organism>